<sequence>MADESPRNVVSPTLSGGSQTSEIPHMGDLMSQSVQRISMDEVEHIGDVLSDSLQELEQDNSSGSDSSNKLASHGAILAAATTPNDTGEYQPQQDQDDGRATSAFPGVAMAATLGLGAVADLDAEQNVATRPEQNYGMDDYGTTRDGELEPGQKAEIPFGTEADAAEYYGYGDGVDLEKEESAEIAFGMDTGSENSFLFNMVDSNTGFVDNGAQMNGSENDLLYNLEDPEDDSEEEKQETGYEAETRLYELRWIL</sequence>
<accession>A0A7S2Y4Z9</accession>
<feature type="region of interest" description="Disordered" evidence="1">
    <location>
        <begin position="1"/>
        <end position="102"/>
    </location>
</feature>
<proteinExistence type="predicted"/>
<feature type="compositionally biased region" description="Polar residues" evidence="1">
    <location>
        <begin position="8"/>
        <end position="22"/>
    </location>
</feature>
<protein>
    <submittedName>
        <fullName evidence="2">Uncharacterized protein</fullName>
    </submittedName>
</protein>
<organism evidence="2">
    <name type="scientific">Entomoneis paludosa</name>
    <dbReference type="NCBI Taxonomy" id="265537"/>
    <lineage>
        <taxon>Eukaryota</taxon>
        <taxon>Sar</taxon>
        <taxon>Stramenopiles</taxon>
        <taxon>Ochrophyta</taxon>
        <taxon>Bacillariophyta</taxon>
        <taxon>Bacillariophyceae</taxon>
        <taxon>Bacillariophycidae</taxon>
        <taxon>Entomoneidaceae</taxon>
        <taxon>Entomoneis</taxon>
    </lineage>
</organism>
<feature type="compositionally biased region" description="Polar residues" evidence="1">
    <location>
        <begin position="81"/>
        <end position="93"/>
    </location>
</feature>
<evidence type="ECO:0000313" key="2">
    <source>
        <dbReference type="EMBL" id="CAD9954639.1"/>
    </source>
</evidence>
<dbReference type="EMBL" id="HBHT01010406">
    <property type="protein sequence ID" value="CAD9954639.1"/>
    <property type="molecule type" value="Transcribed_RNA"/>
</dbReference>
<feature type="compositionally biased region" description="Polar residues" evidence="1">
    <location>
        <begin position="51"/>
        <end position="70"/>
    </location>
</feature>
<gene>
    <name evidence="2" type="ORF">APAL1065_LOCUS6940</name>
</gene>
<dbReference type="AlphaFoldDB" id="A0A7S2Y4Z9"/>
<evidence type="ECO:0000256" key="1">
    <source>
        <dbReference type="SAM" id="MobiDB-lite"/>
    </source>
</evidence>
<name>A0A7S2Y4Z9_9STRA</name>
<reference evidence="2" key="1">
    <citation type="submission" date="2021-01" db="EMBL/GenBank/DDBJ databases">
        <authorList>
            <person name="Corre E."/>
            <person name="Pelletier E."/>
            <person name="Niang G."/>
            <person name="Scheremetjew M."/>
            <person name="Finn R."/>
            <person name="Kale V."/>
            <person name="Holt S."/>
            <person name="Cochrane G."/>
            <person name="Meng A."/>
            <person name="Brown T."/>
            <person name="Cohen L."/>
        </authorList>
    </citation>
    <scope>NUCLEOTIDE SEQUENCE</scope>
    <source>
        <strain evidence="2">CCMP125</strain>
    </source>
</reference>